<dbReference type="SUPFAM" id="SSF56317">
    <property type="entry name" value="Carbon-nitrogen hydrolase"/>
    <property type="match status" value="1"/>
</dbReference>
<dbReference type="GO" id="GO:0000257">
    <property type="term" value="F:nitrilase activity"/>
    <property type="evidence" value="ECO:0007669"/>
    <property type="project" value="UniProtKB-EC"/>
</dbReference>
<comment type="catalytic activity">
    <reaction evidence="3">
        <text>a nitrile + 2 H2O = a carboxylate + NH4(+)</text>
        <dbReference type="Rhea" id="RHEA:21724"/>
        <dbReference type="ChEBI" id="CHEBI:15377"/>
        <dbReference type="ChEBI" id="CHEBI:18379"/>
        <dbReference type="ChEBI" id="CHEBI:28938"/>
        <dbReference type="ChEBI" id="CHEBI:29067"/>
        <dbReference type="EC" id="3.5.5.1"/>
    </reaction>
</comment>
<dbReference type="AlphaFoldDB" id="A0A4Z1NTK5"/>
<gene>
    <name evidence="6" type="ORF">E6O75_ATG10506</name>
</gene>
<evidence type="ECO:0000256" key="4">
    <source>
        <dbReference type="ARBA" id="ARBA00039045"/>
    </source>
</evidence>
<dbReference type="EMBL" id="SNSC02000015">
    <property type="protein sequence ID" value="TID17861.1"/>
    <property type="molecule type" value="Genomic_DNA"/>
</dbReference>
<dbReference type="STRING" id="86259.A0A4Z1NTK5"/>
<evidence type="ECO:0000256" key="3">
    <source>
        <dbReference type="ARBA" id="ARBA00036406"/>
    </source>
</evidence>
<evidence type="ECO:0000313" key="6">
    <source>
        <dbReference type="EMBL" id="TID17861.1"/>
    </source>
</evidence>
<accession>A0A4Z1NTK5</accession>
<sequence length="151" mass="16328">MDRIRAAVKKAGIVVVLGYSERDGTSLYIAQSFIDTTGEILHHRRKIKPTHVERSIWGDARKDGESGEMNMAGFPLFKTPSGGFAQIFGPDGRPLAKALDAGDEGIVTAVIDLKDIDFAKAVIDTVGHYSRPDLLSLLVNPSAAKIVTHID</sequence>
<dbReference type="InterPro" id="IPR003010">
    <property type="entry name" value="C-N_Hydrolase"/>
</dbReference>
<organism evidence="6 7">
    <name type="scientific">Venturia nashicola</name>
    <dbReference type="NCBI Taxonomy" id="86259"/>
    <lineage>
        <taxon>Eukaryota</taxon>
        <taxon>Fungi</taxon>
        <taxon>Dikarya</taxon>
        <taxon>Ascomycota</taxon>
        <taxon>Pezizomycotina</taxon>
        <taxon>Dothideomycetes</taxon>
        <taxon>Pleosporomycetidae</taxon>
        <taxon>Venturiales</taxon>
        <taxon>Venturiaceae</taxon>
        <taxon>Venturia</taxon>
    </lineage>
</organism>
<dbReference type="Proteomes" id="UP000298493">
    <property type="component" value="Unassembled WGS sequence"/>
</dbReference>
<dbReference type="Pfam" id="PF00795">
    <property type="entry name" value="CN_hydrolase"/>
    <property type="match status" value="1"/>
</dbReference>
<protein>
    <recommendedName>
        <fullName evidence="4">nitrilase</fullName>
        <ecNumber evidence="4">3.5.5.1</ecNumber>
    </recommendedName>
</protein>
<evidence type="ECO:0000256" key="1">
    <source>
        <dbReference type="ARBA" id="ARBA00008129"/>
    </source>
</evidence>
<dbReference type="Gene3D" id="3.60.110.10">
    <property type="entry name" value="Carbon-nitrogen hydrolase"/>
    <property type="match status" value="2"/>
</dbReference>
<keyword evidence="2" id="KW-0378">Hydrolase</keyword>
<keyword evidence="7" id="KW-1185">Reference proteome</keyword>
<dbReference type="EC" id="3.5.5.1" evidence="4"/>
<dbReference type="InterPro" id="IPR036526">
    <property type="entry name" value="C-N_Hydrolase_sf"/>
</dbReference>
<comment type="caution">
    <text evidence="6">The sequence shown here is derived from an EMBL/GenBank/DDBJ whole genome shotgun (WGS) entry which is preliminary data.</text>
</comment>
<evidence type="ECO:0000313" key="7">
    <source>
        <dbReference type="Proteomes" id="UP000298493"/>
    </source>
</evidence>
<dbReference type="PANTHER" id="PTHR46044:SF14">
    <property type="entry name" value="ARYLACETONITRILASE"/>
    <property type="match status" value="1"/>
</dbReference>
<dbReference type="InterPro" id="IPR044149">
    <property type="entry name" value="Nitrilases_CHs"/>
</dbReference>
<evidence type="ECO:0000256" key="2">
    <source>
        <dbReference type="ARBA" id="ARBA00022801"/>
    </source>
</evidence>
<name>A0A4Z1NTK5_9PEZI</name>
<reference evidence="6 7" key="1">
    <citation type="submission" date="2019-04" db="EMBL/GenBank/DDBJ databases">
        <title>High contiguity whole genome sequence and gene annotation resource for two Venturia nashicola isolates.</title>
        <authorList>
            <person name="Prokchorchik M."/>
            <person name="Won K."/>
            <person name="Lee Y."/>
            <person name="Choi E.D."/>
            <person name="Segonzac C."/>
            <person name="Sohn K.H."/>
        </authorList>
    </citation>
    <scope>NUCLEOTIDE SEQUENCE [LARGE SCALE GENOMIC DNA]</scope>
    <source>
        <strain evidence="6 7">PRI2</strain>
    </source>
</reference>
<evidence type="ECO:0000259" key="5">
    <source>
        <dbReference type="PROSITE" id="PS50263"/>
    </source>
</evidence>
<proteinExistence type="inferred from homology"/>
<feature type="domain" description="CN hydrolase" evidence="5">
    <location>
        <begin position="1"/>
        <end position="151"/>
    </location>
</feature>
<comment type="similarity">
    <text evidence="1">Belongs to the carbon-nitrogen hydrolase superfamily. Nitrilase family.</text>
</comment>
<dbReference type="PROSITE" id="PS50263">
    <property type="entry name" value="CN_HYDROLASE"/>
    <property type="match status" value="1"/>
</dbReference>
<dbReference type="PANTHER" id="PTHR46044">
    <property type="entry name" value="NITRILASE"/>
    <property type="match status" value="1"/>
</dbReference>